<dbReference type="InterPro" id="IPR035979">
    <property type="entry name" value="RBD_domain_sf"/>
</dbReference>
<reference evidence="4 5" key="1">
    <citation type="submission" date="2013-03" db="EMBL/GenBank/DDBJ databases">
        <title>The Genome Sequence of Phialophora europaea CBS 101466.</title>
        <authorList>
            <consortium name="The Broad Institute Genomics Platform"/>
            <person name="Cuomo C."/>
            <person name="de Hoog S."/>
            <person name="Gorbushina A."/>
            <person name="Walker B."/>
            <person name="Young S.K."/>
            <person name="Zeng Q."/>
            <person name="Gargeya S."/>
            <person name="Fitzgerald M."/>
            <person name="Haas B."/>
            <person name="Abouelleil A."/>
            <person name="Allen A.W."/>
            <person name="Alvarado L."/>
            <person name="Arachchi H.M."/>
            <person name="Berlin A.M."/>
            <person name="Chapman S.B."/>
            <person name="Gainer-Dewar J."/>
            <person name="Goldberg J."/>
            <person name="Griggs A."/>
            <person name="Gujja S."/>
            <person name="Hansen M."/>
            <person name="Howarth C."/>
            <person name="Imamovic A."/>
            <person name="Ireland A."/>
            <person name="Larimer J."/>
            <person name="McCowan C."/>
            <person name="Murphy C."/>
            <person name="Pearson M."/>
            <person name="Poon T.W."/>
            <person name="Priest M."/>
            <person name="Roberts A."/>
            <person name="Saif S."/>
            <person name="Shea T."/>
            <person name="Sisk P."/>
            <person name="Sykes S."/>
            <person name="Wortman J."/>
            <person name="Nusbaum C."/>
            <person name="Birren B."/>
        </authorList>
    </citation>
    <scope>NUCLEOTIDE SEQUENCE [LARGE SCALE GENOMIC DNA]</scope>
    <source>
        <strain evidence="4 5">CBS 101466</strain>
    </source>
</reference>
<dbReference type="RefSeq" id="XP_008715096.1">
    <property type="nucleotide sequence ID" value="XM_008716874.1"/>
</dbReference>
<proteinExistence type="predicted"/>
<dbReference type="Pfam" id="PF00076">
    <property type="entry name" value="RRM_1"/>
    <property type="match status" value="2"/>
</dbReference>
<dbReference type="GO" id="GO:0003729">
    <property type="term" value="F:mRNA binding"/>
    <property type="evidence" value="ECO:0007669"/>
    <property type="project" value="TreeGrafter"/>
</dbReference>
<dbReference type="InterPro" id="IPR012677">
    <property type="entry name" value="Nucleotide-bd_a/b_plait_sf"/>
</dbReference>
<dbReference type="GO" id="GO:1990904">
    <property type="term" value="C:ribonucleoprotein complex"/>
    <property type="evidence" value="ECO:0007669"/>
    <property type="project" value="TreeGrafter"/>
</dbReference>
<feature type="region of interest" description="Disordered" evidence="2">
    <location>
        <begin position="331"/>
        <end position="369"/>
    </location>
</feature>
<dbReference type="CDD" id="cd00590">
    <property type="entry name" value="RRM_SF"/>
    <property type="match status" value="1"/>
</dbReference>
<keyword evidence="1" id="KW-0694">RNA-binding</keyword>
<dbReference type="Proteomes" id="UP000030752">
    <property type="component" value="Unassembled WGS sequence"/>
</dbReference>
<dbReference type="PANTHER" id="PTHR10693">
    <property type="entry name" value="RAS GTPASE-ACTIVATING PROTEIN-BINDING PROTEIN"/>
    <property type="match status" value="1"/>
</dbReference>
<dbReference type="eggNOG" id="ENOG502QUGB">
    <property type="taxonomic scope" value="Eukaryota"/>
</dbReference>
<evidence type="ECO:0000256" key="2">
    <source>
        <dbReference type="SAM" id="MobiDB-lite"/>
    </source>
</evidence>
<organism evidence="4 5">
    <name type="scientific">Cyphellophora europaea (strain CBS 101466)</name>
    <name type="common">Phialophora europaea</name>
    <dbReference type="NCBI Taxonomy" id="1220924"/>
    <lineage>
        <taxon>Eukaryota</taxon>
        <taxon>Fungi</taxon>
        <taxon>Dikarya</taxon>
        <taxon>Ascomycota</taxon>
        <taxon>Pezizomycotina</taxon>
        <taxon>Eurotiomycetes</taxon>
        <taxon>Chaetothyriomycetidae</taxon>
        <taxon>Chaetothyriales</taxon>
        <taxon>Cyphellophoraceae</taxon>
        <taxon>Cyphellophora</taxon>
    </lineage>
</organism>
<dbReference type="InParanoid" id="W2S444"/>
<sequence length="475" mass="52945">MGLRASPSDDVFRTPRRVDTPIPGEVAIRYSSPPRFMISATSEVEHQPRLDRGTEIDPSNAQGKLPPDAAIFAANLIDEMADDQLQHALHQAFDIFGKCYIQVKRDRSGHPFAIIQYETVASASQALRDGCKTIINGREVRLEKARVDRAVIITHLSRGSPVLEPEARNLLSQFGEIELIVSTDLIRGRPNSLLKGQYVRFVYWLDCRDALRGFHHITDQYRLQLATGVEPRSRITSENGTTIVTGLGRARTNIDAKSIFVGALPEDVSKTEVFDTFSQFGEIFELNIVRKRYEGSMNCFSFIEFNTPFEADNAITSDVWIRGQKLRIEPKEYSTRRGHRNPQGYPPYQSRNYQPRPRQPDPSYAQSPARISPAANAALQERLAQNNLANNTIVGSYGNRAPNIYTPPHLRGNGPNPYSPGDRFTPQSYRTGSISYPTSPTPRSGPAYEASGQMGEFSYGHGRNPYGTPDKSGGA</sequence>
<feature type="domain" description="RRM" evidence="3">
    <location>
        <begin position="257"/>
        <end position="333"/>
    </location>
</feature>
<dbReference type="GeneID" id="19969858"/>
<name>W2S444_CYPE1</name>
<evidence type="ECO:0000313" key="5">
    <source>
        <dbReference type="Proteomes" id="UP000030752"/>
    </source>
</evidence>
<gene>
    <name evidence="4" type="ORF">HMPREF1541_02519</name>
</gene>
<feature type="domain" description="RRM" evidence="3">
    <location>
        <begin position="69"/>
        <end position="147"/>
    </location>
</feature>
<dbReference type="HOGENOM" id="CLU_032228_0_0_1"/>
<evidence type="ECO:0000259" key="3">
    <source>
        <dbReference type="PROSITE" id="PS50102"/>
    </source>
</evidence>
<feature type="compositionally biased region" description="Basic and acidic residues" evidence="2">
    <location>
        <begin position="43"/>
        <end position="55"/>
    </location>
</feature>
<dbReference type="GO" id="GO:0005829">
    <property type="term" value="C:cytosol"/>
    <property type="evidence" value="ECO:0007669"/>
    <property type="project" value="TreeGrafter"/>
</dbReference>
<evidence type="ECO:0000256" key="1">
    <source>
        <dbReference type="PROSITE-ProRule" id="PRU00176"/>
    </source>
</evidence>
<dbReference type="InterPro" id="IPR000504">
    <property type="entry name" value="RRM_dom"/>
</dbReference>
<feature type="region of interest" description="Disordered" evidence="2">
    <location>
        <begin position="43"/>
        <end position="64"/>
    </location>
</feature>
<keyword evidence="5" id="KW-1185">Reference proteome</keyword>
<feature type="compositionally biased region" description="Polar residues" evidence="2">
    <location>
        <begin position="425"/>
        <end position="442"/>
    </location>
</feature>
<dbReference type="VEuPathDB" id="FungiDB:HMPREF1541_02519"/>
<dbReference type="OrthoDB" id="410044at2759"/>
<dbReference type="EMBL" id="KB822718">
    <property type="protein sequence ID" value="ETN43360.1"/>
    <property type="molecule type" value="Genomic_DNA"/>
</dbReference>
<accession>W2S444</accession>
<dbReference type="InterPro" id="IPR039539">
    <property type="entry name" value="Ras_GTPase_bind_prot"/>
</dbReference>
<dbReference type="Gene3D" id="3.30.70.330">
    <property type="match status" value="2"/>
</dbReference>
<dbReference type="STRING" id="1220924.W2S444"/>
<feature type="region of interest" description="Disordered" evidence="2">
    <location>
        <begin position="404"/>
        <end position="475"/>
    </location>
</feature>
<protein>
    <recommendedName>
        <fullName evidence="3">RRM domain-containing protein</fullName>
    </recommendedName>
</protein>
<dbReference type="AlphaFoldDB" id="W2S444"/>
<dbReference type="PANTHER" id="PTHR10693:SF20">
    <property type="entry name" value="AT27578P"/>
    <property type="match status" value="1"/>
</dbReference>
<dbReference type="SMART" id="SM00360">
    <property type="entry name" value="RRM"/>
    <property type="match status" value="2"/>
</dbReference>
<dbReference type="PROSITE" id="PS50102">
    <property type="entry name" value="RRM"/>
    <property type="match status" value="2"/>
</dbReference>
<dbReference type="SUPFAM" id="SSF54928">
    <property type="entry name" value="RNA-binding domain, RBD"/>
    <property type="match status" value="2"/>
</dbReference>
<evidence type="ECO:0000313" key="4">
    <source>
        <dbReference type="EMBL" id="ETN43360.1"/>
    </source>
</evidence>